<dbReference type="SUPFAM" id="SSF54236">
    <property type="entry name" value="Ubiquitin-like"/>
    <property type="match status" value="1"/>
</dbReference>
<dbReference type="CDD" id="cd01763">
    <property type="entry name" value="Ubl_SUMO_like"/>
    <property type="match status" value="1"/>
</dbReference>
<dbReference type="EMBL" id="CP000587">
    <property type="protein sequence ID" value="ABO97211.1"/>
    <property type="molecule type" value="Genomic_DNA"/>
</dbReference>
<dbReference type="HOGENOM" id="CLU_1043286_0_0_1"/>
<keyword evidence="3" id="KW-1185">Reference proteome</keyword>
<proteinExistence type="predicted"/>
<protein>
    <submittedName>
        <fullName evidence="2">Uncharacterized protein</fullName>
    </submittedName>
</protein>
<gene>
    <name evidence="2" type="ORF">OSTLU_16130</name>
</gene>
<dbReference type="Proteomes" id="UP000001568">
    <property type="component" value="Chromosome 7"/>
</dbReference>
<sequence>MPESDDDSDDDGLFGRRNTTLEVSWSDDDDALAGARAPGTKKSTPLRGALKLTSGKASSDDDDDDDARAFDAKISEMIATATDGSPRGSPSSAKKRETKRRAADARFAEATASLPRSKKNKSDDGGVGSSDATLESVQALKSACDALAQRPPPAYVPRAVEAHAVDDDEDDEDDEDVREVVNNGDKDGGVDVIEGNLNEETGNMITVSFQLPNGDKFERRVGETWTFAKIVGAWRECAEWCEMTCLLGSEQLTVVCDGDVVRGNETPETYGLEDGDTLDIIKPK</sequence>
<evidence type="ECO:0000313" key="2">
    <source>
        <dbReference type="EMBL" id="ABO97211.1"/>
    </source>
</evidence>
<dbReference type="Gene3D" id="3.10.20.90">
    <property type="entry name" value="Phosphatidylinositol 3-kinase Catalytic Subunit, Chain A, domain 1"/>
    <property type="match status" value="1"/>
</dbReference>
<feature type="region of interest" description="Disordered" evidence="1">
    <location>
        <begin position="1"/>
        <end position="133"/>
    </location>
</feature>
<dbReference type="InterPro" id="IPR029071">
    <property type="entry name" value="Ubiquitin-like_domsf"/>
</dbReference>
<accession>A4S061</accession>
<evidence type="ECO:0000256" key="1">
    <source>
        <dbReference type="SAM" id="MobiDB-lite"/>
    </source>
</evidence>
<dbReference type="KEGG" id="olu:OSTLU_16130"/>
<dbReference type="RefSeq" id="XP_001418918.1">
    <property type="nucleotide sequence ID" value="XM_001418881.1"/>
</dbReference>
<dbReference type="GeneID" id="5002762"/>
<organism evidence="2 3">
    <name type="scientific">Ostreococcus lucimarinus (strain CCE9901)</name>
    <dbReference type="NCBI Taxonomy" id="436017"/>
    <lineage>
        <taxon>Eukaryota</taxon>
        <taxon>Viridiplantae</taxon>
        <taxon>Chlorophyta</taxon>
        <taxon>Mamiellophyceae</taxon>
        <taxon>Mamiellales</taxon>
        <taxon>Bathycoccaceae</taxon>
        <taxon>Ostreococcus</taxon>
    </lineage>
</organism>
<dbReference type="AlphaFoldDB" id="A4S061"/>
<evidence type="ECO:0000313" key="3">
    <source>
        <dbReference type="Proteomes" id="UP000001568"/>
    </source>
</evidence>
<reference evidence="2 3" key="1">
    <citation type="journal article" date="2007" name="Proc. Natl. Acad. Sci. U.S.A.">
        <title>The tiny eukaryote Ostreococcus provides genomic insights into the paradox of plankton speciation.</title>
        <authorList>
            <person name="Palenik B."/>
            <person name="Grimwood J."/>
            <person name="Aerts A."/>
            <person name="Rouze P."/>
            <person name="Salamov A."/>
            <person name="Putnam N."/>
            <person name="Dupont C."/>
            <person name="Jorgensen R."/>
            <person name="Derelle E."/>
            <person name="Rombauts S."/>
            <person name="Zhou K."/>
            <person name="Otillar R."/>
            <person name="Merchant S.S."/>
            <person name="Podell S."/>
            <person name="Gaasterland T."/>
            <person name="Napoli C."/>
            <person name="Gendler K."/>
            <person name="Manuell A."/>
            <person name="Tai V."/>
            <person name="Vallon O."/>
            <person name="Piganeau G."/>
            <person name="Jancek S."/>
            <person name="Heijde M."/>
            <person name="Jabbari K."/>
            <person name="Bowler C."/>
            <person name="Lohr M."/>
            <person name="Robbens S."/>
            <person name="Werner G."/>
            <person name="Dubchak I."/>
            <person name="Pazour G.J."/>
            <person name="Ren Q."/>
            <person name="Paulsen I."/>
            <person name="Delwiche C."/>
            <person name="Schmutz J."/>
            <person name="Rokhsar D."/>
            <person name="Van de Peer Y."/>
            <person name="Moreau H."/>
            <person name="Grigoriev I.V."/>
        </authorList>
    </citation>
    <scope>NUCLEOTIDE SEQUENCE [LARGE SCALE GENOMIC DNA]</scope>
    <source>
        <strain evidence="2 3">CCE9901</strain>
    </source>
</reference>
<name>A4S061_OSTLU</name>
<feature type="compositionally biased region" description="Acidic residues" evidence="1">
    <location>
        <begin position="1"/>
        <end position="12"/>
    </location>
</feature>
<dbReference type="Gramene" id="ABO97211">
    <property type="protein sequence ID" value="ABO97211"/>
    <property type="gene ID" value="OSTLU_16130"/>
</dbReference>
<dbReference type="OMA" id="AWRECAE"/>